<keyword evidence="1" id="KW-0805">Transcription regulation</keyword>
<dbReference type="CDD" id="cd01392">
    <property type="entry name" value="HTH_LacI"/>
    <property type="match status" value="1"/>
</dbReference>
<dbReference type="Gene3D" id="1.10.260.40">
    <property type="entry name" value="lambda repressor-like DNA-binding domains"/>
    <property type="match status" value="1"/>
</dbReference>
<dbReference type="Pfam" id="PF00356">
    <property type="entry name" value="LacI"/>
    <property type="match status" value="1"/>
</dbReference>
<evidence type="ECO:0000256" key="3">
    <source>
        <dbReference type="ARBA" id="ARBA00023163"/>
    </source>
</evidence>
<feature type="domain" description="HTH lacI-type" evidence="4">
    <location>
        <begin position="2"/>
        <end position="56"/>
    </location>
</feature>
<dbReference type="SUPFAM" id="SSF47413">
    <property type="entry name" value="lambda repressor-like DNA-binding domains"/>
    <property type="match status" value="1"/>
</dbReference>
<proteinExistence type="predicted"/>
<accession>A0A1L6R8S3</accession>
<sequence>MANIKDIARLSGYSVATVSRYINKNGYVSTNAAQAIQRVVEKVDYVPNTIARDLSTGRTKTIGVVVPFFEYSYFSQLFASITKAAFNAGYSVIALKTNYDAELERQYLEQLHQKRYDGLIFTSHTVSLETMLSYQKYGPIVCCRNLGDVPLAATYSVRNKTYDDVFELAKRGNFQGIALTLNRDYDHSPTTQAAIDCYEQVFHQKPKPEYTVTGVLGYEDGYQAAEYFLSLPKPPDFIFANSDNIAAGIFQYYRNQQQPMPTIVGQENEVVSRLMNISTIDHHYDEVGKNAVDLVINKKVQHIPVSSEFIRRTGQVSSI</sequence>
<dbReference type="GO" id="GO:0003700">
    <property type="term" value="F:DNA-binding transcription factor activity"/>
    <property type="evidence" value="ECO:0007669"/>
    <property type="project" value="TreeGrafter"/>
</dbReference>
<evidence type="ECO:0000259" key="4">
    <source>
        <dbReference type="PROSITE" id="PS50932"/>
    </source>
</evidence>
<name>A0A1L6R8S3_9LACO</name>
<protein>
    <submittedName>
        <fullName evidence="5">Transcriptional regulator, LacI family</fullName>
    </submittedName>
</protein>
<dbReference type="SMART" id="SM00354">
    <property type="entry name" value="HTH_LACI"/>
    <property type="match status" value="1"/>
</dbReference>
<dbReference type="Proteomes" id="UP000185473">
    <property type="component" value="Chromosome"/>
</dbReference>
<dbReference type="OrthoDB" id="1639518at2"/>
<dbReference type="STRING" id="1631871.FOL01_0090"/>
<dbReference type="SUPFAM" id="SSF53822">
    <property type="entry name" value="Periplasmic binding protein-like I"/>
    <property type="match status" value="1"/>
</dbReference>
<organism evidence="5 6">
    <name type="scientific">Weissella jogaejeotgali</name>
    <dbReference type="NCBI Taxonomy" id="1631871"/>
    <lineage>
        <taxon>Bacteria</taxon>
        <taxon>Bacillati</taxon>
        <taxon>Bacillota</taxon>
        <taxon>Bacilli</taxon>
        <taxon>Lactobacillales</taxon>
        <taxon>Lactobacillaceae</taxon>
        <taxon>Weissella</taxon>
    </lineage>
</organism>
<dbReference type="Gene3D" id="3.40.50.2300">
    <property type="match status" value="2"/>
</dbReference>
<dbReference type="PANTHER" id="PTHR30146:SF105">
    <property type="entry name" value="CATABOLITE CONTROL PROTEIN B"/>
    <property type="match status" value="1"/>
</dbReference>
<dbReference type="PANTHER" id="PTHR30146">
    <property type="entry name" value="LACI-RELATED TRANSCRIPTIONAL REPRESSOR"/>
    <property type="match status" value="1"/>
</dbReference>
<dbReference type="KEGG" id="wjo:FOL01_0090"/>
<dbReference type="InterPro" id="IPR010982">
    <property type="entry name" value="Lambda_DNA-bd_dom_sf"/>
</dbReference>
<evidence type="ECO:0000256" key="1">
    <source>
        <dbReference type="ARBA" id="ARBA00023015"/>
    </source>
</evidence>
<dbReference type="CDD" id="cd06286">
    <property type="entry name" value="PBP1_CcpB-like"/>
    <property type="match status" value="1"/>
</dbReference>
<evidence type="ECO:0000313" key="5">
    <source>
        <dbReference type="EMBL" id="APS40949.1"/>
    </source>
</evidence>
<dbReference type="InterPro" id="IPR000843">
    <property type="entry name" value="HTH_LacI"/>
</dbReference>
<reference evidence="5 6" key="1">
    <citation type="submission" date="2016-02" db="EMBL/GenBank/DDBJ databases">
        <title>Complete Genome Sequence of Weissella jogaejeotgali FOL01.</title>
        <authorList>
            <person name="Lee J.-H."/>
            <person name="Ku H.-J."/>
        </authorList>
    </citation>
    <scope>NUCLEOTIDE SEQUENCE [LARGE SCALE GENOMIC DNA]</scope>
    <source>
        <strain evidence="5 6">FOL01</strain>
    </source>
</reference>
<dbReference type="Pfam" id="PF00532">
    <property type="entry name" value="Peripla_BP_1"/>
    <property type="match status" value="1"/>
</dbReference>
<keyword evidence="2" id="KW-0238">DNA-binding</keyword>
<evidence type="ECO:0000313" key="6">
    <source>
        <dbReference type="Proteomes" id="UP000185473"/>
    </source>
</evidence>
<dbReference type="InterPro" id="IPR028082">
    <property type="entry name" value="Peripla_BP_I"/>
</dbReference>
<dbReference type="InterPro" id="IPR001761">
    <property type="entry name" value="Peripla_BP/Lac1_sug-bd_dom"/>
</dbReference>
<dbReference type="EMBL" id="CP014332">
    <property type="protein sequence ID" value="APS40949.1"/>
    <property type="molecule type" value="Genomic_DNA"/>
</dbReference>
<gene>
    <name evidence="5" type="ORF">FOL01_0090</name>
</gene>
<dbReference type="PROSITE" id="PS50932">
    <property type="entry name" value="HTH_LACI_2"/>
    <property type="match status" value="1"/>
</dbReference>
<dbReference type="RefSeq" id="WP_075268811.1">
    <property type="nucleotide sequence ID" value="NZ_CP014332.1"/>
</dbReference>
<keyword evidence="6" id="KW-1185">Reference proteome</keyword>
<dbReference type="AlphaFoldDB" id="A0A1L6R8S3"/>
<evidence type="ECO:0000256" key="2">
    <source>
        <dbReference type="ARBA" id="ARBA00023125"/>
    </source>
</evidence>
<keyword evidence="3" id="KW-0804">Transcription</keyword>
<dbReference type="GO" id="GO:0000976">
    <property type="term" value="F:transcription cis-regulatory region binding"/>
    <property type="evidence" value="ECO:0007669"/>
    <property type="project" value="TreeGrafter"/>
</dbReference>